<gene>
    <name evidence="1" type="ORF">ETB97_001425</name>
</gene>
<accession>A0A5N6FXZ4</accession>
<accession>A0A8H6A616</accession>
<dbReference type="Proteomes" id="UP000541154">
    <property type="component" value="Unassembled WGS sequence"/>
</dbReference>
<proteinExistence type="predicted"/>
<reference evidence="1 2" key="1">
    <citation type="submission" date="2019-04" db="EMBL/GenBank/DDBJ databases">
        <title>Aspergillus burnettii sp. nov., novel species from soil in southeast Queensland.</title>
        <authorList>
            <person name="Gilchrist C.L.M."/>
            <person name="Pitt J.I."/>
            <person name="Lange L."/>
            <person name="Lacey H.J."/>
            <person name="Vuong D."/>
            <person name="Midgley D.J."/>
            <person name="Greenfield P."/>
            <person name="Bradbury M."/>
            <person name="Lacey E."/>
            <person name="Busk P.K."/>
            <person name="Pilgaard B."/>
            <person name="Chooi Y.H."/>
            <person name="Piggott A.M."/>
        </authorList>
    </citation>
    <scope>NUCLEOTIDE SEQUENCE [LARGE SCALE GENOMIC DNA]</scope>
    <source>
        <strain evidence="1 2">FRR 5400</strain>
    </source>
</reference>
<keyword evidence="2" id="KW-1185">Reference proteome</keyword>
<dbReference type="AlphaFoldDB" id="A0A5N6FXZ4"/>
<dbReference type="PANTHER" id="PTHR35896:SF3">
    <property type="entry name" value="MAJOR FACILITATOR SUPERFAMILY TRANSPORTER"/>
    <property type="match status" value="1"/>
</dbReference>
<protein>
    <submittedName>
        <fullName evidence="1">Uncharacterized protein</fullName>
    </submittedName>
</protein>
<name>A0A5N6FXZ4_PETAA</name>
<dbReference type="OMA" id="THEFHDE"/>
<dbReference type="EMBL" id="SPNV01000127">
    <property type="protein sequence ID" value="KAF5860525.1"/>
    <property type="molecule type" value="Genomic_DNA"/>
</dbReference>
<organism evidence="1 2">
    <name type="scientific">Petromyces alliaceus</name>
    <name type="common">Aspergillus alliaceus</name>
    <dbReference type="NCBI Taxonomy" id="209559"/>
    <lineage>
        <taxon>Eukaryota</taxon>
        <taxon>Fungi</taxon>
        <taxon>Dikarya</taxon>
        <taxon>Ascomycota</taxon>
        <taxon>Pezizomycotina</taxon>
        <taxon>Eurotiomycetes</taxon>
        <taxon>Eurotiomycetidae</taxon>
        <taxon>Eurotiales</taxon>
        <taxon>Aspergillaceae</taxon>
        <taxon>Aspergillus</taxon>
        <taxon>Aspergillus subgen. Circumdati</taxon>
    </lineage>
</organism>
<sequence>MAQYHPLEQIDLNQTPEHGEDHNSHRWRPRIRDTIVFLLALYGLLNLATLLWSHLPTLKRAHLPCSCGQSPEEAITRGCKFDPFALAWLPDNCRDDELIREFEELGKAHNHSWEFYTWPNPERKLDLSQVSMMAQVVGVKHINRSAVTTTVDWHHTHCLYLWRKLYRSRYTKLRMESRYDAEHHQKHCVESILNWIRLQSPAEQLLGGSVIDLYSENAPIST</sequence>
<dbReference type="PANTHER" id="PTHR35896">
    <property type="entry name" value="IG-LIKE DOMAIN-CONTAINING PROTEIN"/>
    <property type="match status" value="1"/>
</dbReference>
<comment type="caution">
    <text evidence="1">The sequence shown here is derived from an EMBL/GenBank/DDBJ whole genome shotgun (WGS) entry which is preliminary data.</text>
</comment>
<evidence type="ECO:0000313" key="2">
    <source>
        <dbReference type="Proteomes" id="UP000541154"/>
    </source>
</evidence>
<dbReference type="InterPro" id="IPR053008">
    <property type="entry name" value="Phomopsin_biosynth_assoc"/>
</dbReference>
<dbReference type="GO" id="GO:0043386">
    <property type="term" value="P:mycotoxin biosynthetic process"/>
    <property type="evidence" value="ECO:0007669"/>
    <property type="project" value="InterPro"/>
</dbReference>
<evidence type="ECO:0000313" key="1">
    <source>
        <dbReference type="EMBL" id="KAF5860525.1"/>
    </source>
</evidence>